<evidence type="ECO:0000313" key="13">
    <source>
        <dbReference type="Proteomes" id="UP000008216"/>
    </source>
</evidence>
<evidence type="ECO:0000256" key="5">
    <source>
        <dbReference type="ARBA" id="ARBA00023122"/>
    </source>
</evidence>
<evidence type="ECO:0000313" key="12">
    <source>
        <dbReference type="EMBL" id="ABJ02445.1"/>
    </source>
</evidence>
<dbReference type="GO" id="GO:0019146">
    <property type="term" value="F:arabinose-5-phosphate isomerase activity"/>
    <property type="evidence" value="ECO:0007669"/>
    <property type="project" value="UniProtKB-EC"/>
</dbReference>
<feature type="site" description="Catalytically relevant" evidence="8">
    <location>
        <position position="78"/>
    </location>
</feature>
<feature type="site" description="Catalytically relevant" evidence="8">
    <location>
        <position position="171"/>
    </location>
</feature>
<dbReference type="Proteomes" id="UP000008216">
    <property type="component" value="Chromosome"/>
</dbReference>
<proteinExistence type="inferred from homology"/>
<evidence type="ECO:0000256" key="2">
    <source>
        <dbReference type="ARBA" id="ARBA00011881"/>
    </source>
</evidence>
<dbReference type="CDD" id="cd04604">
    <property type="entry name" value="CBS_pair_SIS_assoc"/>
    <property type="match status" value="1"/>
</dbReference>
<dbReference type="Gene3D" id="3.40.50.10490">
    <property type="entry name" value="Glucose-6-phosphate isomerase like protein, domain 1"/>
    <property type="match status" value="1"/>
</dbReference>
<dbReference type="AlphaFoldDB" id="A0A0H2Z2F9"/>
<dbReference type="EMBL" id="CP000468">
    <property type="protein sequence ID" value="ABJ02445.1"/>
    <property type="molecule type" value="Genomic_DNA"/>
</dbReference>
<dbReference type="InterPro" id="IPR000644">
    <property type="entry name" value="CBS_dom"/>
</dbReference>
<dbReference type="PIRSF" id="PIRSF004692">
    <property type="entry name" value="KdsD_KpsF"/>
    <property type="match status" value="1"/>
</dbReference>
<reference evidence="12 13" key="1">
    <citation type="journal article" date="2007" name="J. Bacteriol.">
        <title>The genome sequence of avian pathogenic Escherichia coli strain O1:K1:H7 shares strong similarities with human extraintestinal pathogenic E. coli genomes.</title>
        <authorList>
            <person name="Johnson T.J."/>
            <person name="Kariyawasam S."/>
            <person name="Wannemuehler Y."/>
            <person name="Mangiamele P."/>
            <person name="Johnson S.J."/>
            <person name="Doetkott C."/>
            <person name="Skyberg J.A."/>
            <person name="Lynne A.M."/>
            <person name="Johnson J.R."/>
            <person name="Nolan L.K."/>
        </authorList>
    </citation>
    <scope>NUCLEOTIDE SEQUENCE [LARGE SCALE GENOMIC DNA]</scope>
    <source>
        <strain evidence="12">APEC O1</strain>
    </source>
</reference>
<keyword evidence="4" id="KW-0448">Lipopolysaccharide biosynthesis</keyword>
<feature type="domain" description="CBS" evidence="10">
    <location>
        <begin position="229"/>
        <end position="285"/>
    </location>
</feature>
<keyword evidence="13" id="KW-1185">Reference proteome</keyword>
<keyword evidence="3" id="KW-0677">Repeat</keyword>
<dbReference type="PROSITE" id="PS51464">
    <property type="entry name" value="SIS"/>
    <property type="match status" value="1"/>
</dbReference>
<dbReference type="GO" id="GO:0046872">
    <property type="term" value="F:metal ion binding"/>
    <property type="evidence" value="ECO:0007669"/>
    <property type="project" value="UniProtKB-KW"/>
</dbReference>
<accession>A0A0H2Z2F9</accession>
<feature type="site" description="Catalytically relevant" evidence="8">
    <location>
        <position position="130"/>
    </location>
</feature>
<comment type="catalytic activity">
    <reaction evidence="6">
        <text>D-arabinose 5-phosphate = D-ribulose 5-phosphate</text>
        <dbReference type="Rhea" id="RHEA:23104"/>
        <dbReference type="ChEBI" id="CHEBI:57693"/>
        <dbReference type="ChEBI" id="CHEBI:58121"/>
        <dbReference type="EC" id="5.3.1.13"/>
    </reaction>
</comment>
<dbReference type="Pfam" id="PF00571">
    <property type="entry name" value="CBS"/>
    <property type="match status" value="2"/>
</dbReference>
<dbReference type="KEGG" id="ecv:APECO1_3482"/>
<sequence>MTVALFPCKGADMSERHLPDDQSSTIEPYLITSVRQTLAEQGAALQNLSKQLDSGQYQRVLNLIMNCKGHVILSGMGKSGHVGRKMSATLASTGTPSFFIHPAEAFHGDLGMITPYDLLILISASGETDEILKLVPSLKNFGNRIIAITNNGNSTLAKNADAVLELHMANETCPNNLAPTTSTTLTMAIGDALAIAMIRQRKFMPNDFARYHPGGSLGRRLLTRVADVMQHDVPAVQLDASFKTVIQRITSGCQGMVMVEDAEGGLAGIITDGDLRRFMEKEDSLTSATAAQMMTREPLTLPEDTMIIEAEEKMQKHRVSTLLVTNKANKVTGLVRIFD</sequence>
<dbReference type="InterPro" id="IPR046348">
    <property type="entry name" value="SIS_dom_sf"/>
</dbReference>
<feature type="domain" description="CBS" evidence="10">
    <location>
        <begin position="294"/>
        <end position="339"/>
    </location>
</feature>
<organism evidence="12 13">
    <name type="scientific">Escherichia coli O1:K1 / APEC</name>
    <dbReference type="NCBI Taxonomy" id="405955"/>
    <lineage>
        <taxon>Bacteria</taxon>
        <taxon>Pseudomonadati</taxon>
        <taxon>Pseudomonadota</taxon>
        <taxon>Gammaproteobacteria</taxon>
        <taxon>Enterobacterales</taxon>
        <taxon>Enterobacteriaceae</taxon>
        <taxon>Escherichia</taxon>
    </lineage>
</organism>
<evidence type="ECO:0000256" key="3">
    <source>
        <dbReference type="ARBA" id="ARBA00022737"/>
    </source>
</evidence>
<dbReference type="InterPro" id="IPR046342">
    <property type="entry name" value="CBS_dom_sf"/>
</dbReference>
<dbReference type="SUPFAM" id="SSF53697">
    <property type="entry name" value="SIS domain"/>
    <property type="match status" value="1"/>
</dbReference>
<dbReference type="InterPro" id="IPR035474">
    <property type="entry name" value="SIS_Kpsf"/>
</dbReference>
<dbReference type="HOGENOM" id="CLU_040681_13_1_6"/>
<evidence type="ECO:0000256" key="1">
    <source>
        <dbReference type="ARBA" id="ARBA00008165"/>
    </source>
</evidence>
<evidence type="ECO:0000259" key="10">
    <source>
        <dbReference type="PROSITE" id="PS51371"/>
    </source>
</evidence>
<dbReference type="InterPro" id="IPR050986">
    <property type="entry name" value="GutQ/KpsF_isomerases"/>
</dbReference>
<feature type="domain" description="SIS" evidence="11">
    <location>
        <begin position="60"/>
        <end position="203"/>
    </location>
</feature>
<dbReference type="PANTHER" id="PTHR42745:SF1">
    <property type="entry name" value="ARABINOSE 5-PHOSPHATE ISOMERASE KDSD"/>
    <property type="match status" value="1"/>
</dbReference>
<evidence type="ECO:0000259" key="11">
    <source>
        <dbReference type="PROSITE" id="PS51464"/>
    </source>
</evidence>
<keyword evidence="7" id="KW-0862">Zinc</keyword>
<protein>
    <recommendedName>
        <fullName evidence="6">Arabinose 5-phosphate isomerase</fullName>
        <shortName evidence="6">API</shortName>
        <ecNumber evidence="6">5.3.1.13</ecNumber>
    </recommendedName>
</protein>
<dbReference type="GO" id="GO:0009103">
    <property type="term" value="P:lipopolysaccharide biosynthetic process"/>
    <property type="evidence" value="ECO:0007669"/>
    <property type="project" value="UniProtKB-KW"/>
</dbReference>
<keyword evidence="7" id="KW-0479">Metal-binding</keyword>
<dbReference type="Pfam" id="PF01380">
    <property type="entry name" value="SIS"/>
    <property type="match status" value="1"/>
</dbReference>
<evidence type="ECO:0000256" key="8">
    <source>
        <dbReference type="PIRSR" id="PIRSR004692-3"/>
    </source>
</evidence>
<dbReference type="NCBIfam" id="TIGR00393">
    <property type="entry name" value="kpsF"/>
    <property type="match status" value="1"/>
</dbReference>
<comment type="subunit">
    <text evidence="2">Homotetramer.</text>
</comment>
<dbReference type="CDD" id="cd05014">
    <property type="entry name" value="SIS_Kpsf"/>
    <property type="match status" value="1"/>
</dbReference>
<evidence type="ECO:0000256" key="6">
    <source>
        <dbReference type="PIRNR" id="PIRNR004692"/>
    </source>
</evidence>
<dbReference type="InterPro" id="IPR004800">
    <property type="entry name" value="KdsD/KpsF-type"/>
</dbReference>
<dbReference type="InterPro" id="IPR001347">
    <property type="entry name" value="SIS_dom"/>
</dbReference>
<evidence type="ECO:0000256" key="7">
    <source>
        <dbReference type="PIRSR" id="PIRSR004692-2"/>
    </source>
</evidence>
<dbReference type="FunFam" id="3.40.50.10490:FF:000011">
    <property type="entry name" value="Arabinose 5-phosphate isomerase"/>
    <property type="match status" value="1"/>
</dbReference>
<comment type="similarity">
    <text evidence="1 6">Belongs to the SIS family. GutQ/KpsF subfamily.</text>
</comment>
<gene>
    <name evidence="12" type="primary">kpsF</name>
    <name evidence="12" type="ORF">APECO1_3482</name>
</gene>
<evidence type="ECO:0000256" key="4">
    <source>
        <dbReference type="ARBA" id="ARBA00022985"/>
    </source>
</evidence>
<evidence type="ECO:0000256" key="9">
    <source>
        <dbReference type="PROSITE-ProRule" id="PRU00703"/>
    </source>
</evidence>
<feature type="site" description="Catalytically relevant" evidence="8">
    <location>
        <position position="212"/>
    </location>
</feature>
<feature type="binding site" evidence="7">
    <location>
        <position position="101"/>
    </location>
    <ligand>
        <name>Zn(2+)</name>
        <dbReference type="ChEBI" id="CHEBI:29105"/>
    </ligand>
</feature>
<dbReference type="PROSITE" id="PS51371">
    <property type="entry name" value="CBS"/>
    <property type="match status" value="2"/>
</dbReference>
<name>A0A0H2Z2F9_ECOK1</name>
<dbReference type="Gene3D" id="3.10.580.10">
    <property type="entry name" value="CBS-domain"/>
    <property type="match status" value="1"/>
</dbReference>
<keyword evidence="6" id="KW-0413">Isomerase</keyword>
<dbReference type="PANTHER" id="PTHR42745">
    <property type="match status" value="1"/>
</dbReference>
<dbReference type="EC" id="5.3.1.13" evidence="6"/>
<dbReference type="GO" id="GO:0097367">
    <property type="term" value="F:carbohydrate derivative binding"/>
    <property type="evidence" value="ECO:0007669"/>
    <property type="project" value="InterPro"/>
</dbReference>
<keyword evidence="5 9" id="KW-0129">CBS domain</keyword>